<dbReference type="GO" id="GO:0008392">
    <property type="term" value="F:arachidonate epoxygenase activity"/>
    <property type="evidence" value="ECO:0007669"/>
    <property type="project" value="TreeGrafter"/>
</dbReference>
<evidence type="ECO:0000256" key="2">
    <source>
        <dbReference type="ARBA" id="ARBA00004174"/>
    </source>
</evidence>
<dbReference type="EMBL" id="VYXB01002818">
    <property type="protein sequence ID" value="NWS13267.1"/>
    <property type="molecule type" value="Genomic_DNA"/>
</dbReference>
<evidence type="ECO:0000256" key="9">
    <source>
        <dbReference type="ARBA" id="ARBA00023002"/>
    </source>
</evidence>
<feature type="non-terminal residue" evidence="13">
    <location>
        <position position="75"/>
    </location>
</feature>
<evidence type="ECO:0000256" key="6">
    <source>
        <dbReference type="ARBA" id="ARBA00022723"/>
    </source>
</evidence>
<protein>
    <recommendedName>
        <fullName evidence="5">unspecific monooxygenase</fullName>
        <ecNumber evidence="5">1.14.14.1</ecNumber>
    </recommendedName>
</protein>
<sequence>MINVKTCCSLCSSFLKLSEKYGPVFTVHLGPRKVVVLYGYDVVKEALVDQGDDFSGRGILPLIEKLFQGTGMSFV</sequence>
<evidence type="ECO:0000256" key="5">
    <source>
        <dbReference type="ARBA" id="ARBA00012109"/>
    </source>
</evidence>
<keyword evidence="7" id="KW-0256">Endoplasmic reticulum</keyword>
<dbReference type="InterPro" id="IPR002401">
    <property type="entry name" value="Cyt_P450_E_grp-I"/>
</dbReference>
<keyword evidence="9" id="KW-0560">Oxidoreductase</keyword>
<dbReference type="SUPFAM" id="SSF48264">
    <property type="entry name" value="Cytochrome P450"/>
    <property type="match status" value="1"/>
</dbReference>
<dbReference type="GO" id="GO:0005506">
    <property type="term" value="F:iron ion binding"/>
    <property type="evidence" value="ECO:0007669"/>
    <property type="project" value="InterPro"/>
</dbReference>
<keyword evidence="12" id="KW-0472">Membrane</keyword>
<evidence type="ECO:0000256" key="4">
    <source>
        <dbReference type="ARBA" id="ARBA00010617"/>
    </source>
</evidence>
<dbReference type="EC" id="1.14.14.1" evidence="5"/>
<dbReference type="PANTHER" id="PTHR24300:SF356">
    <property type="entry name" value="CYTOCHROME P450 2E1"/>
    <property type="match status" value="1"/>
</dbReference>
<dbReference type="GO" id="GO:0006805">
    <property type="term" value="P:xenobiotic metabolic process"/>
    <property type="evidence" value="ECO:0007669"/>
    <property type="project" value="TreeGrafter"/>
</dbReference>
<name>A0A7K5CYF2_9TYRA</name>
<dbReference type="PANTHER" id="PTHR24300">
    <property type="entry name" value="CYTOCHROME P450 508A4-RELATED"/>
    <property type="match status" value="1"/>
</dbReference>
<keyword evidence="6" id="KW-0479">Metal-binding</keyword>
<evidence type="ECO:0000313" key="13">
    <source>
        <dbReference type="EMBL" id="NWS13267.1"/>
    </source>
</evidence>
<dbReference type="Gene3D" id="1.10.630.10">
    <property type="entry name" value="Cytochrome P450"/>
    <property type="match status" value="1"/>
</dbReference>
<proteinExistence type="inferred from homology"/>
<evidence type="ECO:0000256" key="10">
    <source>
        <dbReference type="ARBA" id="ARBA00023004"/>
    </source>
</evidence>
<dbReference type="Proteomes" id="UP000525089">
    <property type="component" value="Unassembled WGS sequence"/>
</dbReference>
<dbReference type="InterPro" id="IPR036396">
    <property type="entry name" value="Cyt_P450_sf"/>
</dbReference>
<dbReference type="GO" id="GO:0016712">
    <property type="term" value="F:oxidoreductase activity, acting on paired donors, with incorporation or reduction of molecular oxygen, reduced flavin or flavoprotein as one donor, and incorporation of one atom of oxygen"/>
    <property type="evidence" value="ECO:0007669"/>
    <property type="project" value="UniProtKB-EC"/>
</dbReference>
<evidence type="ECO:0000256" key="1">
    <source>
        <dbReference type="ARBA" id="ARBA00001971"/>
    </source>
</evidence>
<feature type="non-terminal residue" evidence="13">
    <location>
        <position position="1"/>
    </location>
</feature>
<dbReference type="InterPro" id="IPR001128">
    <property type="entry name" value="Cyt_P450"/>
</dbReference>
<dbReference type="GO" id="GO:0005789">
    <property type="term" value="C:endoplasmic reticulum membrane"/>
    <property type="evidence" value="ECO:0007669"/>
    <property type="project" value="UniProtKB-SubCell"/>
</dbReference>
<keyword evidence="14" id="KW-1185">Reference proteome</keyword>
<accession>A0A7K5CYF2</accession>
<keyword evidence="8" id="KW-0492">Microsome</keyword>
<dbReference type="PRINTS" id="PR00463">
    <property type="entry name" value="EP450I"/>
</dbReference>
<comment type="cofactor">
    <cofactor evidence="1">
        <name>heme</name>
        <dbReference type="ChEBI" id="CHEBI:30413"/>
    </cofactor>
</comment>
<evidence type="ECO:0000256" key="12">
    <source>
        <dbReference type="ARBA" id="ARBA00023136"/>
    </source>
</evidence>
<dbReference type="InterPro" id="IPR050182">
    <property type="entry name" value="Cytochrome_P450_fam2"/>
</dbReference>
<comment type="subcellular location">
    <subcellularLocation>
        <location evidence="3">Endoplasmic reticulum membrane</location>
        <topology evidence="3">Peripheral membrane protein</topology>
    </subcellularLocation>
    <subcellularLocation>
        <location evidence="2">Microsome membrane</location>
        <topology evidence="2">Peripheral membrane protein</topology>
    </subcellularLocation>
</comment>
<gene>
    <name evidence="13" type="primary">Cyp2h1_1</name>
    <name evidence="13" type="ORF">PACMIN_R14969</name>
</gene>
<evidence type="ECO:0000256" key="11">
    <source>
        <dbReference type="ARBA" id="ARBA00023033"/>
    </source>
</evidence>
<keyword evidence="11" id="KW-0503">Monooxygenase</keyword>
<evidence type="ECO:0000313" key="14">
    <source>
        <dbReference type="Proteomes" id="UP000525089"/>
    </source>
</evidence>
<reference evidence="13 14" key="1">
    <citation type="submission" date="2019-09" db="EMBL/GenBank/DDBJ databases">
        <title>Bird 10,000 Genomes (B10K) Project - Family phase.</title>
        <authorList>
            <person name="Zhang G."/>
        </authorList>
    </citation>
    <scope>NUCLEOTIDE SEQUENCE [LARGE SCALE GENOMIC DNA]</scope>
    <source>
        <strain evidence="13">B10K-DU-001-72</strain>
        <tissue evidence="13">Muscle</tissue>
    </source>
</reference>
<comment type="similarity">
    <text evidence="4">Belongs to the cytochrome P450 family.</text>
</comment>
<evidence type="ECO:0000256" key="7">
    <source>
        <dbReference type="ARBA" id="ARBA00022824"/>
    </source>
</evidence>
<evidence type="ECO:0000256" key="8">
    <source>
        <dbReference type="ARBA" id="ARBA00022848"/>
    </source>
</evidence>
<dbReference type="GO" id="GO:0019373">
    <property type="term" value="P:epoxygenase P450 pathway"/>
    <property type="evidence" value="ECO:0007669"/>
    <property type="project" value="TreeGrafter"/>
</dbReference>
<organism evidence="13 14">
    <name type="scientific">Pachyramphus minor</name>
    <dbReference type="NCBI Taxonomy" id="369605"/>
    <lineage>
        <taxon>Eukaryota</taxon>
        <taxon>Metazoa</taxon>
        <taxon>Chordata</taxon>
        <taxon>Craniata</taxon>
        <taxon>Vertebrata</taxon>
        <taxon>Euteleostomi</taxon>
        <taxon>Archelosauria</taxon>
        <taxon>Archosauria</taxon>
        <taxon>Dinosauria</taxon>
        <taxon>Saurischia</taxon>
        <taxon>Theropoda</taxon>
        <taxon>Coelurosauria</taxon>
        <taxon>Aves</taxon>
        <taxon>Neognathae</taxon>
        <taxon>Neoaves</taxon>
        <taxon>Telluraves</taxon>
        <taxon>Australaves</taxon>
        <taxon>Passeriformes</taxon>
        <taxon>Tyrannidae</taxon>
        <taxon>Pachyramphus</taxon>
    </lineage>
</organism>
<dbReference type="AlphaFoldDB" id="A0A7K5CYF2"/>
<dbReference type="GO" id="GO:0020037">
    <property type="term" value="F:heme binding"/>
    <property type="evidence" value="ECO:0007669"/>
    <property type="project" value="InterPro"/>
</dbReference>
<keyword evidence="10" id="KW-0408">Iron</keyword>
<dbReference type="Pfam" id="PF00067">
    <property type="entry name" value="p450"/>
    <property type="match status" value="1"/>
</dbReference>
<comment type="caution">
    <text evidence="13">The sequence shown here is derived from an EMBL/GenBank/DDBJ whole genome shotgun (WGS) entry which is preliminary data.</text>
</comment>
<evidence type="ECO:0000256" key="3">
    <source>
        <dbReference type="ARBA" id="ARBA00004406"/>
    </source>
</evidence>